<evidence type="ECO:0000313" key="2">
    <source>
        <dbReference type="EMBL" id="GAA1112734.1"/>
    </source>
</evidence>
<dbReference type="PANTHER" id="PTHR22642">
    <property type="entry name" value="IMIDAZOLONEPROPIONASE"/>
    <property type="match status" value="1"/>
</dbReference>
<protein>
    <submittedName>
        <fullName evidence="2">Amidohydrolase family protein</fullName>
    </submittedName>
</protein>
<dbReference type="RefSeq" id="WP_343996491.1">
    <property type="nucleotide sequence ID" value="NZ_BAAALG010000014.1"/>
</dbReference>
<comment type="caution">
    <text evidence="2">The sequence shown here is derived from an EMBL/GenBank/DDBJ whole genome shotgun (WGS) entry which is preliminary data.</text>
</comment>
<dbReference type="InterPro" id="IPR013108">
    <property type="entry name" value="Amidohydro_3"/>
</dbReference>
<feature type="domain" description="Amidohydrolase 3" evidence="1">
    <location>
        <begin position="55"/>
        <end position="507"/>
    </location>
</feature>
<dbReference type="InterPro" id="IPR032466">
    <property type="entry name" value="Metal_Hydrolase"/>
</dbReference>
<organism evidence="2 3">
    <name type="scientific">Nocardioides dubius</name>
    <dbReference type="NCBI Taxonomy" id="317019"/>
    <lineage>
        <taxon>Bacteria</taxon>
        <taxon>Bacillati</taxon>
        <taxon>Actinomycetota</taxon>
        <taxon>Actinomycetes</taxon>
        <taxon>Propionibacteriales</taxon>
        <taxon>Nocardioidaceae</taxon>
        <taxon>Nocardioides</taxon>
    </lineage>
</organism>
<dbReference type="Gene3D" id="3.10.310.70">
    <property type="match status" value="1"/>
</dbReference>
<sequence length="518" mass="53862">MSATLLLREVRLVPLAAQDVAPGHPIDVLVRDGRVSDVAPSGSGLDADASDAETEIVEAEGRWLIPGLWDQHVHLGQWAAARQRVDVAAVDSPEQLLALVARQVGAQPGRPFVTWGHRAGAWRALTVAELDAVSGSTPVGLIAGDGHQAWLNSSALAAVGLAARDDVVREAEWFDSFERFQQAMRASATPADLTAAQREAAARGVVGVVDFEFAGGPLSWPAWHESGATLLRVRASTYADGLDAVIAAGLGTGDPIAGTGGLVSMGPLKVIGDGSLNTRTAWCHHSYAGQPHLGGATHGAPNLSADDLQSLLGRAHAHRLHAAVHAIGDQALSATLDAFAVTGCQGSIEHVQLARAADLARMAALGIAASVQPAHLLDDRDLTESLWPERGADCFAFASMDRLGLELRFGSDAPVAPLDPWLAIAAAVHRSADAREPWHGEQALTVRRSLAASTNGWGMVAPGHPGDLTLLDADPLAVEATAAAGGTREAARTLRNTVVAGTWVAGRACHHDNGLVVC</sequence>
<accession>A0ABN1U3C6</accession>
<dbReference type="SUPFAM" id="SSF51556">
    <property type="entry name" value="Metallo-dependent hydrolases"/>
    <property type="match status" value="1"/>
</dbReference>
<dbReference type="Proteomes" id="UP001501581">
    <property type="component" value="Unassembled WGS sequence"/>
</dbReference>
<dbReference type="EMBL" id="BAAALG010000014">
    <property type="protein sequence ID" value="GAA1112734.1"/>
    <property type="molecule type" value="Genomic_DNA"/>
</dbReference>
<dbReference type="PANTHER" id="PTHR22642:SF2">
    <property type="entry name" value="PROTEIN LONG AFTER FAR-RED 3"/>
    <property type="match status" value="1"/>
</dbReference>
<evidence type="ECO:0000313" key="3">
    <source>
        <dbReference type="Proteomes" id="UP001501581"/>
    </source>
</evidence>
<proteinExistence type="predicted"/>
<dbReference type="Gene3D" id="3.20.20.140">
    <property type="entry name" value="Metal-dependent hydrolases"/>
    <property type="match status" value="1"/>
</dbReference>
<gene>
    <name evidence="2" type="ORF">GCM10009668_38100</name>
</gene>
<dbReference type="SUPFAM" id="SSF51338">
    <property type="entry name" value="Composite domain of metallo-dependent hydrolases"/>
    <property type="match status" value="1"/>
</dbReference>
<dbReference type="Pfam" id="PF07969">
    <property type="entry name" value="Amidohydro_3"/>
    <property type="match status" value="1"/>
</dbReference>
<evidence type="ECO:0000259" key="1">
    <source>
        <dbReference type="Pfam" id="PF07969"/>
    </source>
</evidence>
<reference evidence="2 3" key="1">
    <citation type="journal article" date="2019" name="Int. J. Syst. Evol. Microbiol.">
        <title>The Global Catalogue of Microorganisms (GCM) 10K type strain sequencing project: providing services to taxonomists for standard genome sequencing and annotation.</title>
        <authorList>
            <consortium name="The Broad Institute Genomics Platform"/>
            <consortium name="The Broad Institute Genome Sequencing Center for Infectious Disease"/>
            <person name="Wu L."/>
            <person name="Ma J."/>
        </authorList>
    </citation>
    <scope>NUCLEOTIDE SEQUENCE [LARGE SCALE GENOMIC DNA]</scope>
    <source>
        <strain evidence="2 3">JCM 13008</strain>
    </source>
</reference>
<keyword evidence="3" id="KW-1185">Reference proteome</keyword>
<dbReference type="InterPro" id="IPR011059">
    <property type="entry name" value="Metal-dep_hydrolase_composite"/>
</dbReference>
<dbReference type="Gene3D" id="2.30.40.10">
    <property type="entry name" value="Urease, subunit C, domain 1"/>
    <property type="match status" value="1"/>
</dbReference>
<name>A0ABN1U3C6_9ACTN</name>